<dbReference type="PROSITE" id="PS50995">
    <property type="entry name" value="HTH_MARR_2"/>
    <property type="match status" value="1"/>
</dbReference>
<dbReference type="PANTHER" id="PTHR42756:SF1">
    <property type="entry name" value="TRANSCRIPTIONAL REPRESSOR OF EMRAB OPERON"/>
    <property type="match status" value="1"/>
</dbReference>
<organism evidence="5 6">
    <name type="scientific">Companilactobacillus alimentarius DSM 20249</name>
    <dbReference type="NCBI Taxonomy" id="1423720"/>
    <lineage>
        <taxon>Bacteria</taxon>
        <taxon>Bacillati</taxon>
        <taxon>Bacillota</taxon>
        <taxon>Bacilli</taxon>
        <taxon>Lactobacillales</taxon>
        <taxon>Lactobacillaceae</taxon>
        <taxon>Companilactobacillus</taxon>
    </lineage>
</organism>
<keyword evidence="2" id="KW-0238">DNA-binding</keyword>
<name>A0A2K9HQB0_9LACO</name>
<dbReference type="KEGG" id="lali:LA20249_09075"/>
<accession>A0A2K9HQB0</accession>
<evidence type="ECO:0000256" key="3">
    <source>
        <dbReference type="ARBA" id="ARBA00023163"/>
    </source>
</evidence>
<keyword evidence="6" id="KW-1185">Reference proteome</keyword>
<dbReference type="InterPro" id="IPR036390">
    <property type="entry name" value="WH_DNA-bd_sf"/>
</dbReference>
<dbReference type="EMBL" id="CP018867">
    <property type="protein sequence ID" value="AUI72833.1"/>
    <property type="molecule type" value="Genomic_DNA"/>
</dbReference>
<dbReference type="PRINTS" id="PR00598">
    <property type="entry name" value="HTHMARR"/>
</dbReference>
<dbReference type="InterPro" id="IPR000835">
    <property type="entry name" value="HTH_MarR-typ"/>
</dbReference>
<reference evidence="5 6" key="1">
    <citation type="submission" date="2016-12" db="EMBL/GenBank/DDBJ databases">
        <title>The whole genome sequencing and assembly of Lactobacillus alimentarius DSM 20249T strain.</title>
        <authorList>
            <person name="Lee Y.-J."/>
            <person name="Yi H."/>
            <person name="Bahn Y.-S."/>
            <person name="Kim J.F."/>
            <person name="Lee D.-W."/>
        </authorList>
    </citation>
    <scope>NUCLEOTIDE SEQUENCE [LARGE SCALE GENOMIC DNA]</scope>
    <source>
        <strain evidence="5 6">DSM 20249</strain>
    </source>
</reference>
<dbReference type="PANTHER" id="PTHR42756">
    <property type="entry name" value="TRANSCRIPTIONAL REGULATOR, MARR"/>
    <property type="match status" value="1"/>
</dbReference>
<evidence type="ECO:0000256" key="1">
    <source>
        <dbReference type="ARBA" id="ARBA00023015"/>
    </source>
</evidence>
<dbReference type="SMART" id="SM00347">
    <property type="entry name" value="HTH_MARR"/>
    <property type="match status" value="1"/>
</dbReference>
<dbReference type="Proteomes" id="UP000234653">
    <property type="component" value="Chromosome"/>
</dbReference>
<dbReference type="STRING" id="1423720.FC67_GL000557"/>
<dbReference type="Pfam" id="PF12802">
    <property type="entry name" value="MarR_2"/>
    <property type="match status" value="1"/>
</dbReference>
<dbReference type="Gene3D" id="1.10.10.10">
    <property type="entry name" value="Winged helix-like DNA-binding domain superfamily/Winged helix DNA-binding domain"/>
    <property type="match status" value="1"/>
</dbReference>
<evidence type="ECO:0000256" key="2">
    <source>
        <dbReference type="ARBA" id="ARBA00023125"/>
    </source>
</evidence>
<protein>
    <recommendedName>
        <fullName evidence="4">HTH marR-type domain-containing protein</fullName>
    </recommendedName>
</protein>
<dbReference type="GO" id="GO:0003677">
    <property type="term" value="F:DNA binding"/>
    <property type="evidence" value="ECO:0007669"/>
    <property type="project" value="UniProtKB-KW"/>
</dbReference>
<proteinExistence type="predicted"/>
<evidence type="ECO:0000259" key="4">
    <source>
        <dbReference type="PROSITE" id="PS50995"/>
    </source>
</evidence>
<dbReference type="AlphaFoldDB" id="A0A2K9HQB0"/>
<gene>
    <name evidence="5" type="ORF">LA20249_09075</name>
</gene>
<dbReference type="InterPro" id="IPR036388">
    <property type="entry name" value="WH-like_DNA-bd_sf"/>
</dbReference>
<dbReference type="GO" id="GO:0003700">
    <property type="term" value="F:DNA-binding transcription factor activity"/>
    <property type="evidence" value="ECO:0007669"/>
    <property type="project" value="InterPro"/>
</dbReference>
<dbReference type="SUPFAM" id="SSF46785">
    <property type="entry name" value="Winged helix' DNA-binding domain"/>
    <property type="match status" value="1"/>
</dbReference>
<feature type="domain" description="HTH marR-type" evidence="4">
    <location>
        <begin position="1"/>
        <end position="128"/>
    </location>
</feature>
<evidence type="ECO:0000313" key="5">
    <source>
        <dbReference type="EMBL" id="AUI72833.1"/>
    </source>
</evidence>
<sequence>MQISKEIRYQLNQQLLKENITIQQWAVAEQIYLLSPRKQATVKNIAQALNMDRPTASGIVNRLETKKIITKKVDSADKRSYLISLTSSGEKYLNLGQQISNQVMDSYLNHLSTPEQTELNQLLSKFLKSDEV</sequence>
<evidence type="ECO:0000313" key="6">
    <source>
        <dbReference type="Proteomes" id="UP000234653"/>
    </source>
</evidence>
<keyword evidence="3" id="KW-0804">Transcription</keyword>
<keyword evidence="1" id="KW-0805">Transcription regulation</keyword>